<dbReference type="Proteomes" id="UP000294489">
    <property type="component" value="Unassembled WGS sequence"/>
</dbReference>
<dbReference type="EMBL" id="SOEC01000015">
    <property type="protein sequence ID" value="TDX26789.1"/>
    <property type="molecule type" value="Genomic_DNA"/>
</dbReference>
<name>A0A4R8FKP3_9GAMM</name>
<keyword evidence="1" id="KW-0812">Transmembrane</keyword>
<sequence>MGIIPNDVDFLTTVAVLSCLLMGLLGMGFLLAQLVIKGMRAISAECLVRYRTARFQREPRQESRYKRLDTPTYLRRLQAGS</sequence>
<keyword evidence="1" id="KW-1133">Transmembrane helix</keyword>
<organism evidence="2 3">
    <name type="scientific">Modicisalibacter xianhensis</name>
    <dbReference type="NCBI Taxonomy" id="442341"/>
    <lineage>
        <taxon>Bacteria</taxon>
        <taxon>Pseudomonadati</taxon>
        <taxon>Pseudomonadota</taxon>
        <taxon>Gammaproteobacteria</taxon>
        <taxon>Oceanospirillales</taxon>
        <taxon>Halomonadaceae</taxon>
        <taxon>Modicisalibacter</taxon>
    </lineage>
</organism>
<proteinExistence type="predicted"/>
<accession>A0A4R8FKP3</accession>
<dbReference type="AlphaFoldDB" id="A0A4R8FKP3"/>
<keyword evidence="1" id="KW-0472">Membrane</keyword>
<dbReference type="RefSeq" id="WP_134019346.1">
    <property type="nucleotide sequence ID" value="NZ_SOEC01000015.1"/>
</dbReference>
<evidence type="ECO:0000313" key="2">
    <source>
        <dbReference type="EMBL" id="TDX26789.1"/>
    </source>
</evidence>
<protein>
    <submittedName>
        <fullName evidence="2">Uncharacterized protein</fullName>
    </submittedName>
</protein>
<comment type="caution">
    <text evidence="2">The sequence shown here is derived from an EMBL/GenBank/DDBJ whole genome shotgun (WGS) entry which is preliminary data.</text>
</comment>
<evidence type="ECO:0000256" key="1">
    <source>
        <dbReference type="SAM" id="Phobius"/>
    </source>
</evidence>
<evidence type="ECO:0000313" key="3">
    <source>
        <dbReference type="Proteomes" id="UP000294489"/>
    </source>
</evidence>
<reference evidence="2 3" key="1">
    <citation type="submission" date="2019-03" db="EMBL/GenBank/DDBJ databases">
        <title>Freshwater and sediment microbial communities from various areas in North America, analyzing microbe dynamics in response to fracking.</title>
        <authorList>
            <person name="Lamendella R."/>
        </authorList>
    </citation>
    <scope>NUCLEOTIDE SEQUENCE [LARGE SCALE GENOMIC DNA]</scope>
    <source>
        <strain evidence="2 3">6_TX</strain>
    </source>
</reference>
<feature type="transmembrane region" description="Helical" evidence="1">
    <location>
        <begin position="12"/>
        <end position="32"/>
    </location>
</feature>
<gene>
    <name evidence="2" type="ORF">DFO67_11554</name>
</gene>